<keyword evidence="2" id="KW-1185">Reference proteome</keyword>
<organism evidence="1 2">
    <name type="scientific">Phytohabitans kaempferiae</name>
    <dbReference type="NCBI Taxonomy" id="1620943"/>
    <lineage>
        <taxon>Bacteria</taxon>
        <taxon>Bacillati</taxon>
        <taxon>Actinomycetota</taxon>
        <taxon>Actinomycetes</taxon>
        <taxon>Micromonosporales</taxon>
        <taxon>Micromonosporaceae</taxon>
    </lineage>
</organism>
<evidence type="ECO:0000313" key="2">
    <source>
        <dbReference type="Proteomes" id="UP001589867"/>
    </source>
</evidence>
<comment type="caution">
    <text evidence="1">The sequence shown here is derived from an EMBL/GenBank/DDBJ whole genome shotgun (WGS) entry which is preliminary data.</text>
</comment>
<gene>
    <name evidence="1" type="ORF">ACFFIA_30675</name>
</gene>
<dbReference type="Proteomes" id="UP001589867">
    <property type="component" value="Unassembled WGS sequence"/>
</dbReference>
<sequence>MVIVFLFAAWLVWRGNELTDVRELDEPTERVGRSPRIRSM</sequence>
<dbReference type="RefSeq" id="WP_377257482.1">
    <property type="nucleotide sequence ID" value="NZ_JBHLUH010000064.1"/>
</dbReference>
<proteinExistence type="predicted"/>
<reference evidence="1 2" key="1">
    <citation type="submission" date="2024-09" db="EMBL/GenBank/DDBJ databases">
        <authorList>
            <person name="Sun Q."/>
            <person name="Mori K."/>
        </authorList>
    </citation>
    <scope>NUCLEOTIDE SEQUENCE [LARGE SCALE GENOMIC DNA]</scope>
    <source>
        <strain evidence="1 2">TBRC 3947</strain>
    </source>
</reference>
<name>A0ABV6MBC9_9ACTN</name>
<protein>
    <submittedName>
        <fullName evidence="1">Uncharacterized protein</fullName>
    </submittedName>
</protein>
<dbReference type="EMBL" id="JBHLUH010000064">
    <property type="protein sequence ID" value="MFC0532025.1"/>
    <property type="molecule type" value="Genomic_DNA"/>
</dbReference>
<accession>A0ABV6MBC9</accession>
<evidence type="ECO:0000313" key="1">
    <source>
        <dbReference type="EMBL" id="MFC0532025.1"/>
    </source>
</evidence>